<reference evidence="5" key="1">
    <citation type="journal article" date="2014" name="Int. J. Syst. Evol. Microbiol.">
        <title>Complete genome sequence of Corynebacterium casei LMG S-19264T (=DSM 44701T), isolated from a smear-ripened cheese.</title>
        <authorList>
            <consortium name="US DOE Joint Genome Institute (JGI-PGF)"/>
            <person name="Walter F."/>
            <person name="Albersmeier A."/>
            <person name="Kalinowski J."/>
            <person name="Ruckert C."/>
        </authorList>
    </citation>
    <scope>NUCLEOTIDE SEQUENCE</scope>
    <source>
        <strain evidence="5">CGMCC 1.15966</strain>
    </source>
</reference>
<feature type="site" description="Increases basicity of active site His" evidence="2">
    <location>
        <position position="126"/>
    </location>
</feature>
<feature type="binding site" evidence="3">
    <location>
        <position position="134"/>
    </location>
    <ligand>
        <name>acetyl-CoA</name>
        <dbReference type="ChEBI" id="CHEBI:57288"/>
    </ligand>
</feature>
<feature type="domain" description="PglD N-terminal" evidence="4">
    <location>
        <begin position="3"/>
        <end position="71"/>
    </location>
</feature>
<dbReference type="Proteomes" id="UP000614460">
    <property type="component" value="Unassembled WGS sequence"/>
</dbReference>
<evidence type="ECO:0000256" key="3">
    <source>
        <dbReference type="PIRSR" id="PIRSR620019-2"/>
    </source>
</evidence>
<protein>
    <submittedName>
        <fullName evidence="5">Acetyltransferase</fullName>
    </submittedName>
</protein>
<dbReference type="AlphaFoldDB" id="A0A8H9KUN5"/>
<dbReference type="CDD" id="cd03360">
    <property type="entry name" value="LbH_AT_putative"/>
    <property type="match status" value="1"/>
</dbReference>
<evidence type="ECO:0000313" key="5">
    <source>
        <dbReference type="EMBL" id="GGE23894.1"/>
    </source>
</evidence>
<dbReference type="InterPro" id="IPR041561">
    <property type="entry name" value="PglD_N"/>
</dbReference>
<dbReference type="RefSeq" id="WP_182499199.1">
    <property type="nucleotide sequence ID" value="NZ_BMKM01000005.1"/>
</dbReference>
<comment type="caution">
    <text evidence="5">The sequence shown here is derived from an EMBL/GenBank/DDBJ whole genome shotgun (WGS) entry which is preliminary data.</text>
</comment>
<dbReference type="InterPro" id="IPR011004">
    <property type="entry name" value="Trimer_LpxA-like_sf"/>
</dbReference>
<dbReference type="PANTHER" id="PTHR43300:SF7">
    <property type="entry name" value="UDP-N-ACETYLBACILLOSAMINE N-ACETYLTRANSFERASE"/>
    <property type="match status" value="1"/>
</dbReference>
<feature type="binding site" evidence="3">
    <location>
        <position position="155"/>
    </location>
    <ligand>
        <name>acetyl-CoA</name>
        <dbReference type="ChEBI" id="CHEBI:57288"/>
    </ligand>
</feature>
<dbReference type="Pfam" id="PF17836">
    <property type="entry name" value="PglD_N"/>
    <property type="match status" value="1"/>
</dbReference>
<feature type="binding site" evidence="3">
    <location>
        <position position="61"/>
    </location>
    <ligand>
        <name>substrate</name>
    </ligand>
</feature>
<comment type="similarity">
    <text evidence="1">Belongs to the transferase hexapeptide repeat family.</text>
</comment>
<dbReference type="EMBL" id="BMKM01000005">
    <property type="protein sequence ID" value="GGE23894.1"/>
    <property type="molecule type" value="Genomic_DNA"/>
</dbReference>
<feature type="binding site" evidence="3">
    <location>
        <begin position="10"/>
        <end position="12"/>
    </location>
    <ligand>
        <name>substrate</name>
    </ligand>
</feature>
<reference evidence="5" key="2">
    <citation type="submission" date="2020-09" db="EMBL/GenBank/DDBJ databases">
        <authorList>
            <person name="Sun Q."/>
            <person name="Zhou Y."/>
        </authorList>
    </citation>
    <scope>NUCLEOTIDE SEQUENCE</scope>
    <source>
        <strain evidence="5">CGMCC 1.15966</strain>
    </source>
</reference>
<dbReference type="InterPro" id="IPR050179">
    <property type="entry name" value="Trans_hexapeptide_repeat"/>
</dbReference>
<evidence type="ECO:0000313" key="6">
    <source>
        <dbReference type="Proteomes" id="UP000614460"/>
    </source>
</evidence>
<name>A0A8H9KUN5_9SPHI</name>
<proteinExistence type="inferred from homology"/>
<sequence>MNKISIIGASGHAKVIIDIIEELGYSIEKVFDQDIKKVEILNYKITHNFINLPKHSIIAIGNNYIRKKIADHNLFDFQALVHPQSVISKYAKLGKGTVVMAGVSVNADASIGKYCILNTNCSIDHDCKIHDFVHISPNASLAGNVEVGECTHIGIGACIIQGIIIGKNCIIGAGSVIVKDVLDGTVIVGNPGKELKKSK</sequence>
<evidence type="ECO:0000256" key="2">
    <source>
        <dbReference type="PIRSR" id="PIRSR620019-1"/>
    </source>
</evidence>
<dbReference type="SUPFAM" id="SSF51161">
    <property type="entry name" value="Trimeric LpxA-like enzymes"/>
    <property type="match status" value="1"/>
</dbReference>
<evidence type="ECO:0000259" key="4">
    <source>
        <dbReference type="Pfam" id="PF17836"/>
    </source>
</evidence>
<keyword evidence="6" id="KW-1185">Reference proteome</keyword>
<dbReference type="NCBIfam" id="TIGR03570">
    <property type="entry name" value="NeuD_NnaD"/>
    <property type="match status" value="1"/>
</dbReference>
<dbReference type="Gene3D" id="3.40.50.20">
    <property type="match status" value="1"/>
</dbReference>
<dbReference type="Gene3D" id="2.160.10.10">
    <property type="entry name" value="Hexapeptide repeat proteins"/>
    <property type="match status" value="1"/>
</dbReference>
<gene>
    <name evidence="5" type="ORF">GCM10011516_21960</name>
</gene>
<feature type="active site" description="Proton acceptor" evidence="2">
    <location>
        <position position="125"/>
    </location>
</feature>
<evidence type="ECO:0000256" key="1">
    <source>
        <dbReference type="ARBA" id="ARBA00007274"/>
    </source>
</evidence>
<dbReference type="InterPro" id="IPR020019">
    <property type="entry name" value="AcTrfase_PglD-like"/>
</dbReference>
<accession>A0A8H9KUN5</accession>
<organism evidence="5 6">
    <name type="scientific">Sphingobacterium cellulitidis</name>
    <dbReference type="NCBI Taxonomy" id="1768011"/>
    <lineage>
        <taxon>Bacteria</taxon>
        <taxon>Pseudomonadati</taxon>
        <taxon>Bacteroidota</taxon>
        <taxon>Sphingobacteriia</taxon>
        <taxon>Sphingobacteriales</taxon>
        <taxon>Sphingobacteriaceae</taxon>
        <taxon>Sphingobacterium</taxon>
    </lineage>
</organism>
<dbReference type="PANTHER" id="PTHR43300">
    <property type="entry name" value="ACETYLTRANSFERASE"/>
    <property type="match status" value="1"/>
</dbReference>